<accession>A0ACB9NJG6</accession>
<proteinExistence type="predicted"/>
<dbReference type="Proteomes" id="UP000828941">
    <property type="component" value="Chromosome 6"/>
</dbReference>
<evidence type="ECO:0000313" key="1">
    <source>
        <dbReference type="EMBL" id="KAI4336673.1"/>
    </source>
</evidence>
<organism evidence="1 2">
    <name type="scientific">Bauhinia variegata</name>
    <name type="common">Purple orchid tree</name>
    <name type="synonym">Phanera variegata</name>
    <dbReference type="NCBI Taxonomy" id="167791"/>
    <lineage>
        <taxon>Eukaryota</taxon>
        <taxon>Viridiplantae</taxon>
        <taxon>Streptophyta</taxon>
        <taxon>Embryophyta</taxon>
        <taxon>Tracheophyta</taxon>
        <taxon>Spermatophyta</taxon>
        <taxon>Magnoliopsida</taxon>
        <taxon>eudicotyledons</taxon>
        <taxon>Gunneridae</taxon>
        <taxon>Pentapetalae</taxon>
        <taxon>rosids</taxon>
        <taxon>fabids</taxon>
        <taxon>Fabales</taxon>
        <taxon>Fabaceae</taxon>
        <taxon>Cercidoideae</taxon>
        <taxon>Cercideae</taxon>
        <taxon>Bauhiniinae</taxon>
        <taxon>Bauhinia</taxon>
    </lineage>
</organism>
<comment type="caution">
    <text evidence="1">The sequence shown here is derived from an EMBL/GenBank/DDBJ whole genome shotgun (WGS) entry which is preliminary data.</text>
</comment>
<evidence type="ECO:0000313" key="2">
    <source>
        <dbReference type="Proteomes" id="UP000828941"/>
    </source>
</evidence>
<name>A0ACB9NJG6_BAUVA</name>
<sequence>MIVRDCSRIPTGHYGIENVDATLQQQHATSLEKDQNGGSLREANDHKSTKSPTHSHREEYQFMVDDADDSNSPDNNVSNYSSPSLMPETRSTGDKTYNQNQLKDARSHSHEELLIPKAKEKNLREMKNVPDDTQMTGERAMEFKPPKFYGEPLNCLKAVGCGELSLNWVDMICGDGNACFLFHGCVDTLIDAAAASLSNFKALNLVTASKLWRQIGESFHPLKTCTTVSWTFRSFYEKALLEFEKHKREIGELQLPVGSFRQSLSVEKETSIYQTPGSGNDEVAEPIIKEKNINYTPKREKNLKSIGVINEQKTLPVLEHAERNANIDGDKQLRLLVIYVNRPLLYWCPVLGVHQWLVLNCETLVVDWGSRDQYAGNFLAQKDCFEVYALVPGLLREEVRVQSDPAERLVIIGQPEHVDNPWGITPFKKVVSLPGRIDPLQTSAVVSLRGCSFRAGGYVIFSNDWILKFCGHGYVWNCSSPVGLVERAI</sequence>
<protein>
    <submittedName>
        <fullName evidence="1">Uncharacterized protein</fullName>
    </submittedName>
</protein>
<reference evidence="1 2" key="1">
    <citation type="journal article" date="2022" name="DNA Res.">
        <title>Chromosomal-level genome assembly of the orchid tree Bauhinia variegata (Leguminosae; Cercidoideae) supports the allotetraploid origin hypothesis of Bauhinia.</title>
        <authorList>
            <person name="Zhong Y."/>
            <person name="Chen Y."/>
            <person name="Zheng D."/>
            <person name="Pang J."/>
            <person name="Liu Y."/>
            <person name="Luo S."/>
            <person name="Meng S."/>
            <person name="Qian L."/>
            <person name="Wei D."/>
            <person name="Dai S."/>
            <person name="Zhou R."/>
        </authorList>
    </citation>
    <scope>NUCLEOTIDE SEQUENCE [LARGE SCALE GENOMIC DNA]</scope>
    <source>
        <strain evidence="1">BV-YZ2020</strain>
    </source>
</reference>
<keyword evidence="2" id="KW-1185">Reference proteome</keyword>
<gene>
    <name evidence="1" type="ORF">L6164_015170</name>
</gene>
<dbReference type="EMBL" id="CM039431">
    <property type="protein sequence ID" value="KAI4336673.1"/>
    <property type="molecule type" value="Genomic_DNA"/>
</dbReference>